<reference evidence="3 4" key="1">
    <citation type="submission" date="2019-09" db="EMBL/GenBank/DDBJ databases">
        <title>Bacillus ochoae sp. nov., Paenibacillus whitsoniae sp. nov., Paenibacillus spiritus sp. nov. Isolated from the Mars Exploration Rover during spacecraft assembly.</title>
        <authorList>
            <person name="Seuylemezian A."/>
            <person name="Vaishampayan P."/>
        </authorList>
    </citation>
    <scope>NUCLEOTIDE SEQUENCE [LARGE SCALE GENOMIC DNA]</scope>
    <source>
        <strain evidence="3 4">MER_111</strain>
    </source>
</reference>
<organism evidence="3 4">
    <name type="scientific">Paenibacillus spiritus</name>
    <dbReference type="NCBI Taxonomy" id="2496557"/>
    <lineage>
        <taxon>Bacteria</taxon>
        <taxon>Bacillati</taxon>
        <taxon>Bacillota</taxon>
        <taxon>Bacilli</taxon>
        <taxon>Bacillales</taxon>
        <taxon>Paenibacillaceae</taxon>
        <taxon>Paenibacillus</taxon>
    </lineage>
</organism>
<proteinExistence type="predicted"/>
<keyword evidence="4" id="KW-1185">Reference proteome</keyword>
<comment type="caution">
    <text evidence="3">The sequence shown here is derived from an EMBL/GenBank/DDBJ whole genome shotgun (WGS) entry which is preliminary data.</text>
</comment>
<evidence type="ECO:0000256" key="1">
    <source>
        <dbReference type="SAM" id="MobiDB-lite"/>
    </source>
</evidence>
<feature type="region of interest" description="Disordered" evidence="1">
    <location>
        <begin position="110"/>
        <end position="166"/>
    </location>
</feature>
<dbReference type="OrthoDB" id="2659519at2"/>
<evidence type="ECO:0000313" key="4">
    <source>
        <dbReference type="Proteomes" id="UP000367750"/>
    </source>
</evidence>
<evidence type="ECO:0000313" key="3">
    <source>
        <dbReference type="EMBL" id="KAA9007686.1"/>
    </source>
</evidence>
<protein>
    <submittedName>
        <fullName evidence="3">Uncharacterized protein</fullName>
    </submittedName>
</protein>
<keyword evidence="2" id="KW-1133">Transmembrane helix</keyword>
<sequence length="387" mass="40308">MKDEERQDKPYLNRQASGPEAEAPEEARPTWYGRAADGPYRSGGMTPELASRIERAAAARPQTRRRALAAAGAAAALLLVAAAAQLAGGGDGGPGPAVRVAPGGGTAAAISAAPAASPGPAASAAAPGETGAPQATEPAAASSAPSFSPASPAASSPPASSPPAAEFKLPSGTYSIEVPDEQLKYAVDAAESPEGIVWFPLPKLLGRGTLDEHAATPYKLYLSPKQKGVLSVEAADARLICTLPMTVYLEQARADADMRLNSLFNVGPYVLMSTSAHLPGAAQPSEEKLWLLDLKNVGTTGEAEAKEIVSFHSVGGYQFEMGIDNEQVALFYIYSTPDGNGGYERKARIYHPDSETEETPASYERREDGSLTYTGADGTHTLKLIWD</sequence>
<name>A0A5J5GHI0_9BACL</name>
<accession>A0A5J5GHI0</accession>
<evidence type="ECO:0000256" key="2">
    <source>
        <dbReference type="SAM" id="Phobius"/>
    </source>
</evidence>
<feature type="region of interest" description="Disordered" evidence="1">
    <location>
        <begin position="1"/>
        <end position="47"/>
    </location>
</feature>
<feature type="transmembrane region" description="Helical" evidence="2">
    <location>
        <begin position="67"/>
        <end position="87"/>
    </location>
</feature>
<dbReference type="AlphaFoldDB" id="A0A5J5GHI0"/>
<gene>
    <name evidence="3" type="ORF">F4V43_04175</name>
</gene>
<keyword evidence="2" id="KW-0812">Transmembrane</keyword>
<keyword evidence="2" id="KW-0472">Membrane</keyword>
<dbReference type="EMBL" id="VYKK01000004">
    <property type="protein sequence ID" value="KAA9007686.1"/>
    <property type="molecule type" value="Genomic_DNA"/>
</dbReference>
<feature type="compositionally biased region" description="Basic and acidic residues" evidence="1">
    <location>
        <begin position="1"/>
        <end position="11"/>
    </location>
</feature>
<dbReference type="Proteomes" id="UP000367750">
    <property type="component" value="Unassembled WGS sequence"/>
</dbReference>
<dbReference type="RefSeq" id="WP_150456975.1">
    <property type="nucleotide sequence ID" value="NZ_VYKK01000004.1"/>
</dbReference>
<feature type="compositionally biased region" description="Low complexity" evidence="1">
    <location>
        <begin position="110"/>
        <end position="165"/>
    </location>
</feature>